<accession>A0ACB9SW71</accession>
<gene>
    <name evidence="1" type="ORF">MML48_7g00006980</name>
</gene>
<sequence>MGDQFQFSSKLDVIGKMLDDWNVSHKTKEEAIEKYNKLWEKKYGNKVMPLSFYNLPKTLRGDCTVDIFWYCFKHSHLLRDLDFAVLKNLSLRMKHEFYMPGEYLYKCNQFKTKMYYIASGVVEVIGRNERGSPIISFSDGTVLGEISCLMALKSIVNLRCATYTNVQTVDIKSLARLMLKHHGVNKELKRKLNLRLQLAREMQNSELVKFKSRAQKRTSVRWIKQQWRSIYSENKPKGKTTLEERYQQVTEYHTSRFIGLYVLSDDVEMLKKRVICLRSSCPYLLEPSSSFRKFCDYFVLATIIIQSLLLPYLCFFVKRLSYVQNGWLYMLDVVFIFGLYLDMSTVVKSHKKILMKVSEIIIYKGKQINTLVDIFSIIPLEILSSLMAVDSHTMTVLRLNRVLRVYKVFWVIQHAELNVWIGYIQIRLVKYFLLFSYSIYFASCVMYGITCYSECDPYGWLSYNVAIRTLLYPNMTTTKRATTFLLSLDYTATRLLSLTWGHTYAYSISDIILEHFTTLWGYYLFSFCFAELAACSVLQLEVRVTYQKYIKDLKNFASKTRIPSYLKKFMYNMVTCNWHYNRRYDHISDDIWLRHRSSMAYYLRRIYNTIIRHIYPNFRYQITGPDSIIKDMPENLKTEILTNRIIRCLKSVPFFLEVEDEFIRNVANIADLNVFPPSTVILREDIPVTVLNVIVRGYCTAESSIPTDKYHKYVNTYAYADCFPIMELFLGVNSFLKVVSITTVELISINLRELMVCIRSREKLNRDLERVLTFHMKSNYIVLTRQKGRLPALITGQKSLGKSDYFGYDINDKIKADEHKIIFKKAFDKLGKYNIK</sequence>
<comment type="caution">
    <text evidence="1">The sequence shown here is derived from an EMBL/GenBank/DDBJ whole genome shotgun (WGS) entry which is preliminary data.</text>
</comment>
<name>A0ACB9SW71_HOLOL</name>
<reference evidence="1" key="1">
    <citation type="submission" date="2022-04" db="EMBL/GenBank/DDBJ databases">
        <title>Chromosome-scale genome assembly of Holotrichia oblita Faldermann.</title>
        <authorList>
            <person name="Rongchong L."/>
        </authorList>
    </citation>
    <scope>NUCLEOTIDE SEQUENCE</scope>
    <source>
        <strain evidence="1">81SQS9</strain>
    </source>
</reference>
<keyword evidence="2" id="KW-1185">Reference proteome</keyword>
<dbReference type="EMBL" id="CM043021">
    <property type="protein sequence ID" value="KAI4458781.1"/>
    <property type="molecule type" value="Genomic_DNA"/>
</dbReference>
<proteinExistence type="predicted"/>
<protein>
    <submittedName>
        <fullName evidence="1">Cyclic nucleotide-gated cation channel subunit a</fullName>
    </submittedName>
</protein>
<evidence type="ECO:0000313" key="1">
    <source>
        <dbReference type="EMBL" id="KAI4458781.1"/>
    </source>
</evidence>
<evidence type="ECO:0000313" key="2">
    <source>
        <dbReference type="Proteomes" id="UP001056778"/>
    </source>
</evidence>
<dbReference type="Proteomes" id="UP001056778">
    <property type="component" value="Chromosome 7"/>
</dbReference>
<organism evidence="1 2">
    <name type="scientific">Holotrichia oblita</name>
    <name type="common">Chafer beetle</name>
    <dbReference type="NCBI Taxonomy" id="644536"/>
    <lineage>
        <taxon>Eukaryota</taxon>
        <taxon>Metazoa</taxon>
        <taxon>Ecdysozoa</taxon>
        <taxon>Arthropoda</taxon>
        <taxon>Hexapoda</taxon>
        <taxon>Insecta</taxon>
        <taxon>Pterygota</taxon>
        <taxon>Neoptera</taxon>
        <taxon>Endopterygota</taxon>
        <taxon>Coleoptera</taxon>
        <taxon>Polyphaga</taxon>
        <taxon>Scarabaeiformia</taxon>
        <taxon>Scarabaeidae</taxon>
        <taxon>Melolonthinae</taxon>
        <taxon>Holotrichia</taxon>
    </lineage>
</organism>